<keyword evidence="7" id="KW-0832">Ubl conjugation</keyword>
<dbReference type="SMART" id="SM00515">
    <property type="entry name" value="eIF5C"/>
    <property type="match status" value="1"/>
</dbReference>
<evidence type="ECO:0000259" key="16">
    <source>
        <dbReference type="PROSITE" id="PS51366"/>
    </source>
</evidence>
<keyword evidence="3" id="KW-0678">Repressor</keyword>
<comment type="caution">
    <text evidence="17">The sequence shown here is derived from an EMBL/GenBank/DDBJ whole genome shotgun (WGS) entry which is preliminary data.</text>
</comment>
<dbReference type="Pfam" id="PF02854">
    <property type="entry name" value="MIF4G"/>
    <property type="match status" value="1"/>
</dbReference>
<feature type="region of interest" description="Disordered" evidence="14">
    <location>
        <begin position="1155"/>
        <end position="1214"/>
    </location>
</feature>
<dbReference type="PANTHER" id="PTHR23253">
    <property type="entry name" value="EUKARYOTIC TRANSLATION INITIATION FACTOR 4 GAMMA"/>
    <property type="match status" value="1"/>
</dbReference>
<feature type="compositionally biased region" description="Basic and acidic residues" evidence="14">
    <location>
        <begin position="72"/>
        <end position="81"/>
    </location>
</feature>
<dbReference type="InterPro" id="IPR003891">
    <property type="entry name" value="Initiation_fac_eIF4g_MI"/>
</dbReference>
<evidence type="ECO:0000256" key="6">
    <source>
        <dbReference type="ARBA" id="ARBA00022553"/>
    </source>
</evidence>
<feature type="region of interest" description="Disordered" evidence="14">
    <location>
        <begin position="1036"/>
        <end position="1066"/>
    </location>
</feature>
<evidence type="ECO:0000256" key="4">
    <source>
        <dbReference type="ARBA" id="ARBA00022499"/>
    </source>
</evidence>
<feature type="region of interest" description="Disordered" evidence="14">
    <location>
        <begin position="1544"/>
        <end position="1597"/>
    </location>
</feature>
<feature type="region of interest" description="Disordered" evidence="14">
    <location>
        <begin position="513"/>
        <end position="553"/>
    </location>
</feature>
<evidence type="ECO:0000256" key="14">
    <source>
        <dbReference type="SAM" id="MobiDB-lite"/>
    </source>
</evidence>
<feature type="compositionally biased region" description="Polar residues" evidence="14">
    <location>
        <begin position="567"/>
        <end position="580"/>
    </location>
</feature>
<feature type="compositionally biased region" description="Low complexity" evidence="14">
    <location>
        <begin position="269"/>
        <end position="299"/>
    </location>
</feature>
<evidence type="ECO:0000256" key="8">
    <source>
        <dbReference type="ARBA" id="ARBA00022845"/>
    </source>
</evidence>
<feature type="compositionally biased region" description="Polar residues" evidence="14">
    <location>
        <begin position="656"/>
        <end position="665"/>
    </location>
</feature>
<feature type="compositionally biased region" description="Basic and acidic residues" evidence="14">
    <location>
        <begin position="690"/>
        <end position="710"/>
    </location>
</feature>
<evidence type="ECO:0000256" key="11">
    <source>
        <dbReference type="ARBA" id="ARBA00037759"/>
    </source>
</evidence>
<comment type="similarity">
    <text evidence="1">Belongs to the eukaryotic initiation factor 4G family.</text>
</comment>
<dbReference type="GO" id="GO:0006417">
    <property type="term" value="P:regulation of translation"/>
    <property type="evidence" value="ECO:0007669"/>
    <property type="project" value="UniProtKB-KW"/>
</dbReference>
<dbReference type="InterPro" id="IPR003307">
    <property type="entry name" value="W2_domain"/>
</dbReference>
<feature type="compositionally biased region" description="Basic and acidic residues" evidence="14">
    <location>
        <begin position="1036"/>
        <end position="1046"/>
    </location>
</feature>
<name>A0A9D4ZA57_ADICA</name>
<feature type="region of interest" description="Disordered" evidence="14">
    <location>
        <begin position="972"/>
        <end position="1004"/>
    </location>
</feature>
<dbReference type="SUPFAM" id="SSF48371">
    <property type="entry name" value="ARM repeat"/>
    <property type="match status" value="3"/>
</dbReference>
<evidence type="ECO:0000256" key="5">
    <source>
        <dbReference type="ARBA" id="ARBA00022540"/>
    </source>
</evidence>
<dbReference type="GO" id="GO:0003743">
    <property type="term" value="F:translation initiation factor activity"/>
    <property type="evidence" value="ECO:0007669"/>
    <property type="project" value="UniProtKB-KW"/>
</dbReference>
<feature type="compositionally biased region" description="Gly residues" evidence="14">
    <location>
        <begin position="99"/>
        <end position="108"/>
    </location>
</feature>
<evidence type="ECO:0000256" key="2">
    <source>
        <dbReference type="ARBA" id="ARBA00022481"/>
    </source>
</evidence>
<dbReference type="GO" id="GO:0003729">
    <property type="term" value="F:mRNA binding"/>
    <property type="evidence" value="ECO:0007669"/>
    <property type="project" value="TreeGrafter"/>
</dbReference>
<dbReference type="SMART" id="SM00543">
    <property type="entry name" value="MIF4G"/>
    <property type="match status" value="1"/>
</dbReference>
<feature type="region of interest" description="Disordered" evidence="14">
    <location>
        <begin position="1080"/>
        <end position="1101"/>
    </location>
</feature>
<dbReference type="InterPro" id="IPR016024">
    <property type="entry name" value="ARM-type_fold"/>
</dbReference>
<evidence type="ECO:0000256" key="12">
    <source>
        <dbReference type="ARBA" id="ARBA00040449"/>
    </source>
</evidence>
<dbReference type="GO" id="GO:0016281">
    <property type="term" value="C:eukaryotic translation initiation factor 4F complex"/>
    <property type="evidence" value="ECO:0007669"/>
    <property type="project" value="TreeGrafter"/>
</dbReference>
<dbReference type="Proteomes" id="UP000886520">
    <property type="component" value="Chromosome 17"/>
</dbReference>
<feature type="region of interest" description="Disordered" evidence="14">
    <location>
        <begin position="567"/>
        <end position="612"/>
    </location>
</feature>
<feature type="compositionally biased region" description="Low complexity" evidence="14">
    <location>
        <begin position="187"/>
        <end position="199"/>
    </location>
</feature>
<evidence type="ECO:0000256" key="9">
    <source>
        <dbReference type="ARBA" id="ARBA00022917"/>
    </source>
</evidence>
<dbReference type="OrthoDB" id="514777at2759"/>
<feature type="compositionally biased region" description="Basic and acidic residues" evidence="14">
    <location>
        <begin position="1401"/>
        <end position="1410"/>
    </location>
</feature>
<keyword evidence="8" id="KW-0810">Translation regulation</keyword>
<evidence type="ECO:0000256" key="10">
    <source>
        <dbReference type="ARBA" id="ARBA00022990"/>
    </source>
</evidence>
<keyword evidence="4" id="KW-1017">Isopeptide bond</keyword>
<keyword evidence="2" id="KW-0488">Methylation</keyword>
<feature type="domain" description="W2" evidence="15">
    <location>
        <begin position="1947"/>
        <end position="2120"/>
    </location>
</feature>
<dbReference type="SMART" id="SM00544">
    <property type="entry name" value="MA3"/>
    <property type="match status" value="1"/>
</dbReference>
<feature type="compositionally biased region" description="Low complexity" evidence="14">
    <location>
        <begin position="109"/>
        <end position="127"/>
    </location>
</feature>
<dbReference type="PROSITE" id="PS51366">
    <property type="entry name" value="MI"/>
    <property type="match status" value="1"/>
</dbReference>
<accession>A0A9D4ZA57</accession>
<dbReference type="EMBL" id="JABFUD020000017">
    <property type="protein sequence ID" value="KAI5067404.1"/>
    <property type="molecule type" value="Genomic_DNA"/>
</dbReference>
<organism evidence="17 18">
    <name type="scientific">Adiantum capillus-veneris</name>
    <name type="common">Maidenhair fern</name>
    <dbReference type="NCBI Taxonomy" id="13818"/>
    <lineage>
        <taxon>Eukaryota</taxon>
        <taxon>Viridiplantae</taxon>
        <taxon>Streptophyta</taxon>
        <taxon>Embryophyta</taxon>
        <taxon>Tracheophyta</taxon>
        <taxon>Polypodiopsida</taxon>
        <taxon>Polypodiidae</taxon>
        <taxon>Polypodiales</taxon>
        <taxon>Pteridineae</taxon>
        <taxon>Pteridaceae</taxon>
        <taxon>Vittarioideae</taxon>
        <taxon>Adiantum</taxon>
    </lineage>
</organism>
<dbReference type="Pfam" id="PF02020">
    <property type="entry name" value="W2"/>
    <property type="match status" value="1"/>
</dbReference>
<keyword evidence="9" id="KW-0648">Protein biosynthesis</keyword>
<feature type="compositionally biased region" description="Basic and acidic residues" evidence="14">
    <location>
        <begin position="1090"/>
        <end position="1101"/>
    </location>
</feature>
<evidence type="ECO:0000256" key="13">
    <source>
        <dbReference type="ARBA" id="ARBA00046720"/>
    </source>
</evidence>
<evidence type="ECO:0000259" key="15">
    <source>
        <dbReference type="PROSITE" id="PS51363"/>
    </source>
</evidence>
<gene>
    <name evidence="17" type="ORF">GOP47_0017932</name>
</gene>
<comment type="function">
    <text evidence="11">Appears to play a role in the switch from cap-dependent to IRES-mediated translation during mitosis, apoptosis and viral infection. Cleaved by some caspases and viral proteases.</text>
</comment>
<dbReference type="FunFam" id="1.25.40.180:FF:000024">
    <property type="entry name" value="Eukaryotic translation initiation factor 4G"/>
    <property type="match status" value="1"/>
</dbReference>
<evidence type="ECO:0000313" key="18">
    <source>
        <dbReference type="Proteomes" id="UP000886520"/>
    </source>
</evidence>
<keyword evidence="5" id="KW-0396">Initiation factor</keyword>
<keyword evidence="10" id="KW-0007">Acetylation</keyword>
<feature type="region of interest" description="Disordered" evidence="14">
    <location>
        <begin position="656"/>
        <end position="710"/>
    </location>
</feature>
<protein>
    <recommendedName>
        <fullName evidence="12">Eukaryotic translation initiation factor 4 gamma 2</fullName>
    </recommendedName>
</protein>
<reference evidence="17" key="1">
    <citation type="submission" date="2021-01" db="EMBL/GenBank/DDBJ databases">
        <title>Adiantum capillus-veneris genome.</title>
        <authorList>
            <person name="Fang Y."/>
            <person name="Liao Q."/>
        </authorList>
    </citation>
    <scope>NUCLEOTIDE SEQUENCE</scope>
    <source>
        <strain evidence="17">H3</strain>
        <tissue evidence="17">Leaf</tissue>
    </source>
</reference>
<feature type="compositionally biased region" description="Basic and acidic residues" evidence="14">
    <location>
        <begin position="843"/>
        <end position="862"/>
    </location>
</feature>
<feature type="compositionally biased region" description="Basic and acidic residues" evidence="14">
    <location>
        <begin position="824"/>
        <end position="833"/>
    </location>
</feature>
<dbReference type="PANTHER" id="PTHR23253:SF9">
    <property type="entry name" value="EUKARYOTIC TRANSLATION INITIATION FACTOR 4 GAMMA 2"/>
    <property type="match status" value="1"/>
</dbReference>
<feature type="region of interest" description="Disordered" evidence="14">
    <location>
        <begin position="1387"/>
        <end position="1410"/>
    </location>
</feature>
<feature type="domain" description="MI" evidence="16">
    <location>
        <begin position="1753"/>
        <end position="1877"/>
    </location>
</feature>
<feature type="region of interest" description="Disordered" evidence="14">
    <location>
        <begin position="72"/>
        <end position="199"/>
    </location>
</feature>
<comment type="subunit">
    <text evidence="13">Interacts with the serine/threonine protein kinases MKNK1 and MKNK2. Binds EIF4A and EIF3. Interacts with MIF4GD. Interacts with DAZAP2.</text>
</comment>
<keyword evidence="6" id="KW-0597">Phosphoprotein</keyword>
<dbReference type="Gene3D" id="1.25.40.180">
    <property type="match status" value="3"/>
</dbReference>
<feature type="compositionally biased region" description="Polar residues" evidence="14">
    <location>
        <begin position="145"/>
        <end position="178"/>
    </location>
</feature>
<feature type="region of interest" description="Disordered" evidence="14">
    <location>
        <begin position="1667"/>
        <end position="1711"/>
    </location>
</feature>
<feature type="region of interest" description="Disordered" evidence="14">
    <location>
        <begin position="823"/>
        <end position="865"/>
    </location>
</feature>
<sequence length="2122" mass="231369">MEGVEKRSSDRTQNLGTLKKQAFSSLLQGLQQASEELLDRSGTLCPDLLLLHVFNTRGGGFFTPLYMSHHQSRADRSDSQQRRGARSGGGAAHQRTSAGKGGGGGGQGPSASALLSPASQPAPVASSKRSGGVNGQARGHVPANFDSSEGLRTQQNTPAHQQTPQVSSVQPGIKSSNGAVPRLSRPATPSSSSVATEAATVVSKSETPWNSTQPQLSFQFGSIGPSIGTLVQIPARTSSAPPNLDEQKQDLLRFEAVNVQPVKVPIPTGGQQQGPRSQVQQSGGQQQQPSSFRPQPQQSATTISAGIPQPPYHQQGQQHPIPVQVTQSNSHLQATSVVTTQAHLPMQAHLISSQPQQQGLVQIPYSQHSLQPQLQHNGGQVLKYPQSMAGPPLMGPPLAPLPGPMPATQLSQMSHQLPGGLGPGMPGAPYGVPVQAPFIPLRTSSAVKIVHPETHEELKFDYKSSKPDNFYEGVVPAAPQSRMIANGPSHTRPPLSYASGGHHSVNQNVYAAQQNGPYNPPMQHYYQPSPPSAVVSKNAMGSEGALPSKMQPVSNINTASSREVTAEASTPSFSVASNTVPPRATSEKQGLSPAIPSLGTVDQVQESKADVEEKPVKVQSIEGASVTVKDPAMSVKEAKEESSCLTSLNDCHKTDSTTIIASESRQNSKKKKKKEGPSRANSGDASKVSRALEAKKQGESKTLEPQKAKSEIHKLVDQVDTSLACTSVAADTMPEAIDVTTSAETMSKAVDVTTSAGQAHNCNGELAIDNPSIVTDISVNYEIQCDSAKELGPLAKAVPESALDIEPSVNRVHKALAADLAIGSDEHTERQSDELSVQVDCQRQSDEHTESQSDEHTERQSDELSVQVDCQNLVNSSMVASIDLSSQLSHAVDTAESAIVMEAQANSVEALVDENQEICEVKEADTCTSKEVEVCQDSAVIPEVNYVEESFSSGERCKEEGGLESQIEAVELHSNRSSSPKAEASEDTGVTAAPDVKQGSKKKKLKDILAKADAAGRTADLYNAYKAPEEKKLDEVVPPKDSKDDGSMLPVTFPAKQAGKPDENAAPREIDDWEDAVELPSPKVSSTDVGDGKMGEKHASEAKVGETYTRDFLLTFKEQNVDIPPDFEVRPDIAELLSNPQAAFARLADSGRMLDRQLSGGPRRSNSSTSFDDDRWARQSPGLHSPLWPDTDMGPAGGFRPGNAQGLIPRMPPNIRPGITVPPLVPGLISGKPLTPGAGPGLFRTNTVDSDRWQRMPTGQKGLIPSPLTPLPPVHKAEKRYEVGKASDDEEHKQRQIKGILNKLTPQNFQKLFDQVKDVNIQSAVTLTGVISQIFDKALTEPTFCEMYATFCKQLATDMPEFIEDGNKVTFKRVLLNKCQDEFHRGEREQAEASAVEEEGKESMTPEEREEKRIMAKRRMLGNIRFIGELYKKHMLTERIMHECIRTLLGDYENPEEEDVEALCKLMSTIGYMIDQPMTREHIDAYLKRITRLSNNQKLSARIRFMLKDLIDLRRNGWQERRKVEGPKRIEEVHRDAVQERQATVAQAGRLSRGPSIGVSSGRRLVPPELSTRGPPSPMFSPTTPVATVRGVQPQGGIRGSYVQDVRMEDKLLMERSTPMPLSQRSADEGPLTLGPQGGLGRGMSLRTQPSGSGFATAGEIRRFGPGSMAAYSGSGPLGAERPVTPPERPLLDRPATATADRFASGNSTKSIRQLERTLSDKAPAALNSHHQQQGLSSRPSTAPAYVPLTEEELRKKSETALLEYFSAHDLKEAAQCVEDLRAPKFHPTMVFSWIVLAFEKKDPDRELLAKLLISLQRLETPLLKQEQISHGFQLVLEILEDCIIDTPMAPDYLVQLLVQLISAGTLTLDQVGDLMKEKDVLQSGFGLDIFGKILAGLREDRGERSLLDMFRCSGLQLEDFLISGKPGSKSLHEFLQEYSLQCLGPESDPGSSINNLQPVGVQLLEHLSKNEPISETLRWLEKIVTPQMQSDSSFLQMLMMQVLKHSLPAGSYEKDQRNEIIRERISHYRTLLKRFATDKEKQRQYIVAMQLYAHDIGHPAGLMTNLFTSFYEEEVISEAAFYKWQDDVNGPTLGRDKALRDVYRWLQWLRTAPEQSQDDEF</sequence>
<dbReference type="InterPro" id="IPR003890">
    <property type="entry name" value="MIF4G-like_typ-3"/>
</dbReference>
<evidence type="ECO:0000256" key="3">
    <source>
        <dbReference type="ARBA" id="ARBA00022491"/>
    </source>
</evidence>
<feature type="region of interest" description="Disordered" evidence="14">
    <location>
        <begin position="264"/>
        <end position="319"/>
    </location>
</feature>
<dbReference type="Pfam" id="PF02847">
    <property type="entry name" value="MA3"/>
    <property type="match status" value="1"/>
</dbReference>
<evidence type="ECO:0000313" key="17">
    <source>
        <dbReference type="EMBL" id="KAI5067404.1"/>
    </source>
</evidence>
<dbReference type="CDD" id="cd11559">
    <property type="entry name" value="W2_eIF4G1_like"/>
    <property type="match status" value="1"/>
</dbReference>
<evidence type="ECO:0000256" key="7">
    <source>
        <dbReference type="ARBA" id="ARBA00022843"/>
    </source>
</evidence>
<keyword evidence="18" id="KW-1185">Reference proteome</keyword>
<dbReference type="PROSITE" id="PS51363">
    <property type="entry name" value="W2"/>
    <property type="match status" value="1"/>
</dbReference>
<evidence type="ECO:0000256" key="1">
    <source>
        <dbReference type="ARBA" id="ARBA00005775"/>
    </source>
</evidence>
<proteinExistence type="inferred from homology"/>